<name>A0AC35TT39_9BILA</name>
<evidence type="ECO:0000313" key="2">
    <source>
        <dbReference type="WBParaSite" id="RSKR_0000400200.1"/>
    </source>
</evidence>
<protein>
    <submittedName>
        <fullName evidence="2">Trafficking protein particle complex subunit 6B</fullName>
    </submittedName>
</protein>
<proteinExistence type="predicted"/>
<dbReference type="WBParaSite" id="RSKR_0000400200.1">
    <property type="protein sequence ID" value="RSKR_0000400200.1"/>
    <property type="gene ID" value="RSKR_0000400200"/>
</dbReference>
<evidence type="ECO:0000313" key="1">
    <source>
        <dbReference type="Proteomes" id="UP000095286"/>
    </source>
</evidence>
<organism evidence="1 2">
    <name type="scientific">Rhabditophanes sp. KR3021</name>
    <dbReference type="NCBI Taxonomy" id="114890"/>
    <lineage>
        <taxon>Eukaryota</taxon>
        <taxon>Metazoa</taxon>
        <taxon>Ecdysozoa</taxon>
        <taxon>Nematoda</taxon>
        <taxon>Chromadorea</taxon>
        <taxon>Rhabditida</taxon>
        <taxon>Tylenchina</taxon>
        <taxon>Panagrolaimomorpha</taxon>
        <taxon>Strongyloidoidea</taxon>
        <taxon>Alloionematidae</taxon>
        <taxon>Rhabditophanes</taxon>
    </lineage>
</organism>
<reference evidence="2" key="1">
    <citation type="submission" date="2016-11" db="UniProtKB">
        <authorList>
            <consortium name="WormBaseParasite"/>
        </authorList>
    </citation>
    <scope>IDENTIFICATION</scope>
    <source>
        <strain evidence="2">KR3021</strain>
    </source>
</reference>
<dbReference type="Proteomes" id="UP000095286">
    <property type="component" value="Unplaced"/>
</dbReference>
<accession>A0AC35TT39</accession>
<sequence length="192" mass="21403">MSSVSTSLLAYNLLQMEIVKYQKDAAEQADKKRKQMFSRKEEDMEACAILKEEDSVIVQLFTHGSAETRLEAMGFRIGKTLCEKNSKEVARLSSSLEIMKFVCKDFWSYAFAKQADNLKTNNQGIFVIFDNSFSFLVNFSKGKQFVESCGIHLALPSGIIRGALAALNVKAVVTASIETLPAAKFQIHLQSN</sequence>